<evidence type="ECO:0000313" key="2">
    <source>
        <dbReference type="Proteomes" id="UP000054721"/>
    </source>
</evidence>
<protein>
    <submittedName>
        <fullName evidence="1">Uncharacterized protein</fullName>
    </submittedName>
</protein>
<comment type="caution">
    <text evidence="1">The sequence shown here is derived from an EMBL/GenBank/DDBJ whole genome shotgun (WGS) entry which is preliminary data.</text>
</comment>
<organism evidence="1 2">
    <name type="scientific">Trichinella nativa</name>
    <dbReference type="NCBI Taxonomy" id="6335"/>
    <lineage>
        <taxon>Eukaryota</taxon>
        <taxon>Metazoa</taxon>
        <taxon>Ecdysozoa</taxon>
        <taxon>Nematoda</taxon>
        <taxon>Enoplea</taxon>
        <taxon>Dorylaimia</taxon>
        <taxon>Trichinellida</taxon>
        <taxon>Trichinellidae</taxon>
        <taxon>Trichinella</taxon>
    </lineage>
</organism>
<name>A0A0V1KLB9_9BILA</name>
<gene>
    <name evidence="1" type="ORF">T02_1539</name>
</gene>
<keyword evidence="2" id="KW-1185">Reference proteome</keyword>
<dbReference type="Proteomes" id="UP000054721">
    <property type="component" value="Unassembled WGS sequence"/>
</dbReference>
<dbReference type="EMBL" id="JYDW01000575">
    <property type="protein sequence ID" value="KRZ47774.1"/>
    <property type="molecule type" value="Genomic_DNA"/>
</dbReference>
<dbReference type="OrthoDB" id="5934941at2759"/>
<dbReference type="AlphaFoldDB" id="A0A0V1KLB9"/>
<accession>A0A0V1KLB9</accession>
<reference evidence="1 2" key="1">
    <citation type="submission" date="2015-05" db="EMBL/GenBank/DDBJ databases">
        <title>Evolution of Trichinella species and genotypes.</title>
        <authorList>
            <person name="Korhonen P.K."/>
            <person name="Edoardo P."/>
            <person name="Giuseppe L.R."/>
            <person name="Gasser R.B."/>
        </authorList>
    </citation>
    <scope>NUCLEOTIDE SEQUENCE [LARGE SCALE GENOMIC DNA]</scope>
    <source>
        <strain evidence="1">ISS10</strain>
    </source>
</reference>
<proteinExistence type="predicted"/>
<evidence type="ECO:0000313" key="1">
    <source>
        <dbReference type="EMBL" id="KRZ47774.1"/>
    </source>
</evidence>
<sequence length="112" mass="13110">MDLFKTFNVKLYVNENSALNFLHLHFGYAPPPFVEQHCNNIYFNDVFDFFLLYLFATNDTSHDFRPCFTFPRQPNKKVNLINRYNFPVASTNALSTSSLFLTYLSKTLPILP</sequence>